<accession>A0A2V5H2F5</accession>
<dbReference type="OMA" id="YPGMMWL"/>
<proteinExistence type="predicted"/>
<dbReference type="AlphaFoldDB" id="A0A2V5H2F5"/>
<keyword evidence="1" id="KW-0732">Signal</keyword>
<organism evidence="2 3">
    <name type="scientific">Aspergillus violaceofuscus (strain CBS 115571)</name>
    <dbReference type="NCBI Taxonomy" id="1450538"/>
    <lineage>
        <taxon>Eukaryota</taxon>
        <taxon>Fungi</taxon>
        <taxon>Dikarya</taxon>
        <taxon>Ascomycota</taxon>
        <taxon>Pezizomycotina</taxon>
        <taxon>Eurotiomycetes</taxon>
        <taxon>Eurotiomycetidae</taxon>
        <taxon>Eurotiales</taxon>
        <taxon>Aspergillaceae</taxon>
        <taxon>Aspergillus</taxon>
    </lineage>
</organism>
<name>A0A2V5H2F5_ASPV1</name>
<evidence type="ECO:0000256" key="1">
    <source>
        <dbReference type="SAM" id="SignalP"/>
    </source>
</evidence>
<feature type="chain" id="PRO_5015847485" evidence="1">
    <location>
        <begin position="27"/>
        <end position="418"/>
    </location>
</feature>
<dbReference type="SUPFAM" id="SSF63825">
    <property type="entry name" value="YWTD domain"/>
    <property type="match status" value="1"/>
</dbReference>
<sequence>MLAQALKKSLVVAALGLSAVLPTALAQQSANASTLVSRRLTEYLLPVATETHEFARVPNTNFVLLSQMSDSALIKIELDPATEEPIAWQSFPMGRNRSSQLHGVWPSTLYPGLMWLTLQAENQLLLVDPGRTLASKPVVVRTLDIPVPGNGPHCVFEIGNRVWAGLKVASPQTGQYYVFSADVSHLNATAVATVRDPKLYPCLNSPVFIKEEPATGLIYVTQDTDSSIMRINATSGETAQLAIPPAVGNNAVGMVAIATGPLRGVWFTLAGNATGGTGTFGHIGADGAMAFFKLQHPLLGTNAGLLHIADASSSSSTEAGGGGPALWLLSTSLLSSNSPDALIRVTFDANLTAVADEEYVSMPTQNAMVHRVLPLDTTVLVSELHTFTLAQLAYVHTVAGQWLPAEAVTNTTVYTQAG</sequence>
<gene>
    <name evidence="2" type="ORF">BO99DRAFT_445738</name>
</gene>
<feature type="signal peptide" evidence="1">
    <location>
        <begin position="1"/>
        <end position="26"/>
    </location>
</feature>
<dbReference type="Gene3D" id="2.130.10.10">
    <property type="entry name" value="YVTN repeat-like/Quinoprotein amine dehydrogenase"/>
    <property type="match status" value="1"/>
</dbReference>
<dbReference type="Proteomes" id="UP000249829">
    <property type="component" value="Unassembled WGS sequence"/>
</dbReference>
<reference evidence="2 3" key="1">
    <citation type="submission" date="2018-02" db="EMBL/GenBank/DDBJ databases">
        <title>The genomes of Aspergillus section Nigri reveals drivers in fungal speciation.</title>
        <authorList>
            <consortium name="DOE Joint Genome Institute"/>
            <person name="Vesth T.C."/>
            <person name="Nybo J."/>
            <person name="Theobald S."/>
            <person name="Brandl J."/>
            <person name="Frisvad J.C."/>
            <person name="Nielsen K.F."/>
            <person name="Lyhne E.K."/>
            <person name="Kogle M.E."/>
            <person name="Kuo A."/>
            <person name="Riley R."/>
            <person name="Clum A."/>
            <person name="Nolan M."/>
            <person name="Lipzen A."/>
            <person name="Salamov A."/>
            <person name="Henrissat B."/>
            <person name="Wiebenga A."/>
            <person name="De vries R.P."/>
            <person name="Grigoriev I.V."/>
            <person name="Mortensen U.H."/>
            <person name="Andersen M.R."/>
            <person name="Baker S.E."/>
        </authorList>
    </citation>
    <scope>NUCLEOTIDE SEQUENCE [LARGE SCALE GENOMIC DNA]</scope>
    <source>
        <strain evidence="2 3">CBS 115571</strain>
    </source>
</reference>
<evidence type="ECO:0000313" key="2">
    <source>
        <dbReference type="EMBL" id="PYI16012.1"/>
    </source>
</evidence>
<dbReference type="InterPro" id="IPR015943">
    <property type="entry name" value="WD40/YVTN_repeat-like_dom_sf"/>
</dbReference>
<keyword evidence="3" id="KW-1185">Reference proteome</keyword>
<dbReference type="EMBL" id="KZ825176">
    <property type="protein sequence ID" value="PYI16012.1"/>
    <property type="molecule type" value="Genomic_DNA"/>
</dbReference>
<protein>
    <submittedName>
        <fullName evidence="2">Uncharacterized protein</fullName>
    </submittedName>
</protein>
<evidence type="ECO:0000313" key="3">
    <source>
        <dbReference type="Proteomes" id="UP000249829"/>
    </source>
</evidence>